<dbReference type="OrthoDB" id="3910171at2759"/>
<evidence type="ECO:0000313" key="2">
    <source>
        <dbReference type="EMBL" id="EMC99092.1"/>
    </source>
</evidence>
<dbReference type="HOGENOM" id="CLU_1224555_0_0_1"/>
<feature type="region of interest" description="Disordered" evidence="1">
    <location>
        <begin position="163"/>
        <end position="226"/>
    </location>
</feature>
<proteinExistence type="predicted"/>
<dbReference type="AlphaFoldDB" id="M2LWQ3"/>
<dbReference type="OMA" id="PPCTMGD"/>
<evidence type="ECO:0000313" key="3">
    <source>
        <dbReference type="Proteomes" id="UP000011761"/>
    </source>
</evidence>
<dbReference type="RefSeq" id="XP_007674114.1">
    <property type="nucleotide sequence ID" value="XM_007675924.1"/>
</dbReference>
<gene>
    <name evidence="2" type="ORF">BAUCODRAFT_391215</name>
</gene>
<reference evidence="2 3" key="1">
    <citation type="journal article" date="2012" name="PLoS Pathog.">
        <title>Diverse lifestyles and strategies of plant pathogenesis encoded in the genomes of eighteen Dothideomycetes fungi.</title>
        <authorList>
            <person name="Ohm R.A."/>
            <person name="Feau N."/>
            <person name="Henrissat B."/>
            <person name="Schoch C.L."/>
            <person name="Horwitz B.A."/>
            <person name="Barry K.W."/>
            <person name="Condon B.J."/>
            <person name="Copeland A.C."/>
            <person name="Dhillon B."/>
            <person name="Glaser F."/>
            <person name="Hesse C.N."/>
            <person name="Kosti I."/>
            <person name="LaButti K."/>
            <person name="Lindquist E.A."/>
            <person name="Lucas S."/>
            <person name="Salamov A.A."/>
            <person name="Bradshaw R.E."/>
            <person name="Ciuffetti L."/>
            <person name="Hamelin R.C."/>
            <person name="Kema G.H.J."/>
            <person name="Lawrence C."/>
            <person name="Scott J.A."/>
            <person name="Spatafora J.W."/>
            <person name="Turgeon B.G."/>
            <person name="de Wit P.J.G.M."/>
            <person name="Zhong S."/>
            <person name="Goodwin S.B."/>
            <person name="Grigoriev I.V."/>
        </authorList>
    </citation>
    <scope>NUCLEOTIDE SEQUENCE [LARGE SCALE GENOMIC DNA]</scope>
    <source>
        <strain evidence="2 3">UAMH 10762</strain>
    </source>
</reference>
<dbReference type="EMBL" id="KB445552">
    <property type="protein sequence ID" value="EMC99092.1"/>
    <property type="molecule type" value="Genomic_DNA"/>
</dbReference>
<name>M2LWQ3_BAUPA</name>
<organism evidence="2 3">
    <name type="scientific">Baudoinia panamericana (strain UAMH 10762)</name>
    <name type="common">Angels' share fungus</name>
    <name type="synonym">Baudoinia compniacensis (strain UAMH 10762)</name>
    <dbReference type="NCBI Taxonomy" id="717646"/>
    <lineage>
        <taxon>Eukaryota</taxon>
        <taxon>Fungi</taxon>
        <taxon>Dikarya</taxon>
        <taxon>Ascomycota</taxon>
        <taxon>Pezizomycotina</taxon>
        <taxon>Dothideomycetes</taxon>
        <taxon>Dothideomycetidae</taxon>
        <taxon>Mycosphaerellales</taxon>
        <taxon>Teratosphaeriaceae</taxon>
        <taxon>Baudoinia</taxon>
    </lineage>
</organism>
<sequence>MFDENFTFDTPRSPSLDSSNSPSTRAPSRSVSPCSPTTPFPAPSFSVTDLAAQFGNSRIERRAQICYDSCAAYAACDDDAGWYVGPSIDDDNLDKAPTSYSRRDSLRPARPHSPTQRSRRQCNARLLCSASHHRDIAALVARMVDSGEQCSVSASSNVAMDAEDEGYDSSSQSLTPAQSRRSSLAITGKKQDGRRLSRDTKSAGACVSKTARLRRDRNSLSRQKSA</sequence>
<dbReference type="KEGG" id="bcom:BAUCODRAFT_391215"/>
<dbReference type="eggNOG" id="ENOG502STV9">
    <property type="taxonomic scope" value="Eukaryota"/>
</dbReference>
<feature type="compositionally biased region" description="Polar residues" evidence="1">
    <location>
        <begin position="168"/>
        <end position="185"/>
    </location>
</feature>
<evidence type="ECO:0000256" key="1">
    <source>
        <dbReference type="SAM" id="MobiDB-lite"/>
    </source>
</evidence>
<dbReference type="Proteomes" id="UP000011761">
    <property type="component" value="Unassembled WGS sequence"/>
</dbReference>
<accession>M2LWQ3</accession>
<feature type="region of interest" description="Disordered" evidence="1">
    <location>
        <begin position="87"/>
        <end position="121"/>
    </location>
</feature>
<keyword evidence="3" id="KW-1185">Reference proteome</keyword>
<feature type="region of interest" description="Disordered" evidence="1">
    <location>
        <begin position="1"/>
        <end position="38"/>
    </location>
</feature>
<dbReference type="GeneID" id="19113718"/>
<feature type="compositionally biased region" description="Low complexity" evidence="1">
    <location>
        <begin position="11"/>
        <end position="23"/>
    </location>
</feature>
<feature type="compositionally biased region" description="Basic and acidic residues" evidence="1">
    <location>
        <begin position="189"/>
        <end position="201"/>
    </location>
</feature>
<protein>
    <submittedName>
        <fullName evidence="2">Uncharacterized protein</fullName>
    </submittedName>
</protein>